<feature type="compositionally biased region" description="Low complexity" evidence="1">
    <location>
        <begin position="78"/>
        <end position="110"/>
    </location>
</feature>
<name>A0A1N5ZJW8_9ACTN</name>
<accession>A0A1N5ZJW8</accession>
<dbReference type="Proteomes" id="UP000185124">
    <property type="component" value="Unassembled WGS sequence"/>
</dbReference>
<evidence type="ECO:0000313" key="4">
    <source>
        <dbReference type="Proteomes" id="UP000185124"/>
    </source>
</evidence>
<evidence type="ECO:0000313" key="3">
    <source>
        <dbReference type="EMBL" id="SIN21960.1"/>
    </source>
</evidence>
<organism evidence="3 4">
    <name type="scientific">Micromonospora cremea</name>
    <dbReference type="NCBI Taxonomy" id="709881"/>
    <lineage>
        <taxon>Bacteria</taxon>
        <taxon>Bacillati</taxon>
        <taxon>Actinomycetota</taxon>
        <taxon>Actinomycetes</taxon>
        <taxon>Micromonosporales</taxon>
        <taxon>Micromonosporaceae</taxon>
        <taxon>Micromonospora</taxon>
    </lineage>
</organism>
<dbReference type="EMBL" id="FSQT01000002">
    <property type="protein sequence ID" value="SIN21960.1"/>
    <property type="molecule type" value="Genomic_DNA"/>
</dbReference>
<dbReference type="AlphaFoldDB" id="A0A1N5ZJW8"/>
<dbReference type="STRING" id="709881.SAMN04489832_4085"/>
<keyword evidence="2" id="KW-0472">Membrane</keyword>
<gene>
    <name evidence="3" type="ORF">SAMN04489832_4085</name>
</gene>
<feature type="transmembrane region" description="Helical" evidence="2">
    <location>
        <begin position="44"/>
        <end position="65"/>
    </location>
</feature>
<reference evidence="4" key="1">
    <citation type="submission" date="2016-12" db="EMBL/GenBank/DDBJ databases">
        <authorList>
            <person name="Varghese N."/>
            <person name="Submissions S."/>
        </authorList>
    </citation>
    <scope>NUCLEOTIDE SEQUENCE [LARGE SCALE GENOMIC DNA]</scope>
    <source>
        <strain evidence="4">DSM 45599</strain>
    </source>
</reference>
<proteinExistence type="predicted"/>
<dbReference type="RefSeq" id="WP_074314672.1">
    <property type="nucleotide sequence ID" value="NZ_FSQT01000002.1"/>
</dbReference>
<keyword evidence="4" id="KW-1185">Reference proteome</keyword>
<keyword evidence="2" id="KW-1133">Transmembrane helix</keyword>
<dbReference type="OrthoDB" id="3403968at2"/>
<evidence type="ECO:0000256" key="1">
    <source>
        <dbReference type="SAM" id="MobiDB-lite"/>
    </source>
</evidence>
<sequence length="407" mass="42631">MFELERVDLAAEFNRYRGTMLAEIAVPGPAEVRRAVRRRRRRHLATAGVAAVALLGGPAVGYAALDRPDPSPGPVDPTPSVTASPTPSGSPSPTGAPSATSASPTRPTAPDGRISRAQLLAARVDLPAWRSGPPDCPVSGVRLVGDPGSAKEGTNALEAIDYADVDGDGATETVAMLLCSFGSGGPQQVVAFDRDEAGRIVTIGRVVATSREKPQWLTGLDGRSDGTVRVEVADLHPGGGWPGEWSQRQWRGYRWTGERFSQVEGPTSFGPNPYSTDLAVTAQDLILADDPADGSRVGAVQVRVRALGDRRVDEVFLELDLPASLAPDGPGWSGCGPDPGEYGPELRCRLGPIKPNGELTVRLGVRLPPGTELPPGTATVRGTAAGPGGHYLIDPVIANNEDTIAYR</sequence>
<evidence type="ECO:0000256" key="2">
    <source>
        <dbReference type="SAM" id="Phobius"/>
    </source>
</evidence>
<keyword evidence="2" id="KW-0812">Transmembrane</keyword>
<feature type="region of interest" description="Disordered" evidence="1">
    <location>
        <begin position="64"/>
        <end position="112"/>
    </location>
</feature>
<protein>
    <submittedName>
        <fullName evidence="3">Uncharacterized protein</fullName>
    </submittedName>
</protein>